<dbReference type="AlphaFoldDB" id="A0A1H0QF52"/>
<dbReference type="RefSeq" id="WP_089967188.1">
    <property type="nucleotide sequence ID" value="NZ_FNJM01000002.1"/>
</dbReference>
<keyword evidence="4" id="KW-1185">Reference proteome</keyword>
<accession>A0A1H0QF52</accession>
<dbReference type="EMBL" id="FNJM01000002">
    <property type="protein sequence ID" value="SDP16021.1"/>
    <property type="molecule type" value="Genomic_DNA"/>
</dbReference>
<feature type="transmembrane region" description="Helical" evidence="2">
    <location>
        <begin position="120"/>
        <end position="142"/>
    </location>
</feature>
<keyword evidence="1" id="KW-0175">Coiled coil</keyword>
<feature type="transmembrane region" description="Helical" evidence="2">
    <location>
        <begin position="163"/>
        <end position="187"/>
    </location>
</feature>
<keyword evidence="2" id="KW-0812">Transmembrane</keyword>
<protein>
    <recommendedName>
        <fullName evidence="5">ABC-2 family transporter protein</fullName>
    </recommendedName>
</protein>
<keyword evidence="2" id="KW-0472">Membrane</keyword>
<feature type="transmembrane region" description="Helical" evidence="2">
    <location>
        <begin position="12"/>
        <end position="32"/>
    </location>
</feature>
<dbReference type="OrthoDB" id="1908801at2"/>
<keyword evidence="2" id="KW-1133">Transmembrane helix</keyword>
<feature type="coiled-coil region" evidence="1">
    <location>
        <begin position="54"/>
        <end position="81"/>
    </location>
</feature>
<dbReference type="STRING" id="94869.SAMN04488529_102338"/>
<evidence type="ECO:0000313" key="3">
    <source>
        <dbReference type="EMBL" id="SDP16021.1"/>
    </source>
</evidence>
<proteinExistence type="predicted"/>
<evidence type="ECO:0000313" key="4">
    <source>
        <dbReference type="Proteomes" id="UP000198597"/>
    </source>
</evidence>
<evidence type="ECO:0000256" key="2">
    <source>
        <dbReference type="SAM" id="Phobius"/>
    </source>
</evidence>
<reference evidence="3 4" key="1">
    <citation type="submission" date="2016-10" db="EMBL/GenBank/DDBJ databases">
        <authorList>
            <person name="de Groot N.N."/>
        </authorList>
    </citation>
    <scope>NUCLEOTIDE SEQUENCE [LARGE SCALE GENOMIC DNA]</scope>
    <source>
        <strain evidence="3 4">DSM 12272</strain>
    </source>
</reference>
<sequence>MIKWELKKLIKSKSTLMSLGVLCLVLIISIFIKPTLETENNYFDDNKGFVVDSRAGLEIAKEKFQMKVESLEEQANLTDNDKDSKILKSMAEEKIKSIEGMNYEEVGFWQVFTYRATNPLINIGMLVIIMILISNLYTDEIISSVRDIILSSKEKKRALNSKIVIALLIPIVIYSIYLVGVFTITYIQKGSPVNGELEAVRIINHISILKGNPTIVENVLRNIAVALLMFEGWAMILMLFSFISTSSIGSISGFGLFIALTKAISAVKILPSTLVLMFSYSNYYDLMFMFNTLIGSYMGSINIFGYNMDLMNLAIVMLGAIFAIATALSVWVTRTKYINR</sequence>
<organism evidence="3 4">
    <name type="scientific">Clostridium gasigenes</name>
    <dbReference type="NCBI Taxonomy" id="94869"/>
    <lineage>
        <taxon>Bacteria</taxon>
        <taxon>Bacillati</taxon>
        <taxon>Bacillota</taxon>
        <taxon>Clostridia</taxon>
        <taxon>Eubacteriales</taxon>
        <taxon>Clostridiaceae</taxon>
        <taxon>Clostridium</taxon>
    </lineage>
</organism>
<gene>
    <name evidence="3" type="ORF">SAMN04488529_102338</name>
</gene>
<dbReference type="PANTHER" id="PTHR37305">
    <property type="entry name" value="INTEGRAL MEMBRANE PROTEIN-RELATED"/>
    <property type="match status" value="1"/>
</dbReference>
<evidence type="ECO:0000256" key="1">
    <source>
        <dbReference type="SAM" id="Coils"/>
    </source>
</evidence>
<feature type="transmembrane region" description="Helical" evidence="2">
    <location>
        <begin position="313"/>
        <end position="332"/>
    </location>
</feature>
<dbReference type="PANTHER" id="PTHR37305:SF1">
    <property type="entry name" value="MEMBRANE PROTEIN"/>
    <property type="match status" value="1"/>
</dbReference>
<dbReference type="Proteomes" id="UP000198597">
    <property type="component" value="Unassembled WGS sequence"/>
</dbReference>
<evidence type="ECO:0008006" key="5">
    <source>
        <dbReference type="Google" id="ProtNLM"/>
    </source>
</evidence>
<name>A0A1H0QF52_9CLOT</name>